<sequence length="79" mass="8984">GLFTYLKFAYATFLKPHEKGADGQQDALESFYKTQATAYDSTRRHLLRGREDMLGLVGAQLNFKADSKELKRGKAIWVD</sequence>
<dbReference type="OrthoDB" id="10253390at2759"/>
<gene>
    <name evidence="1" type="ORF">PHISCL_10841</name>
</gene>
<evidence type="ECO:0000313" key="1">
    <source>
        <dbReference type="EMBL" id="RJE16822.1"/>
    </source>
</evidence>
<reference evidence="2" key="1">
    <citation type="submission" date="2017-02" db="EMBL/GenBank/DDBJ databases">
        <authorList>
            <person name="Tafer H."/>
            <person name="Lopandic K."/>
        </authorList>
    </citation>
    <scope>NUCLEOTIDE SEQUENCE [LARGE SCALE GENOMIC DNA]</scope>
    <source>
        <strain evidence="2">CBS 366.77</strain>
    </source>
</reference>
<organism evidence="1 2">
    <name type="scientific">Aspergillus sclerotialis</name>
    <dbReference type="NCBI Taxonomy" id="2070753"/>
    <lineage>
        <taxon>Eukaryota</taxon>
        <taxon>Fungi</taxon>
        <taxon>Dikarya</taxon>
        <taxon>Ascomycota</taxon>
        <taxon>Pezizomycotina</taxon>
        <taxon>Eurotiomycetes</taxon>
        <taxon>Eurotiomycetidae</taxon>
        <taxon>Eurotiales</taxon>
        <taxon>Aspergillaceae</taxon>
        <taxon>Aspergillus</taxon>
        <taxon>Aspergillus subgen. Polypaecilum</taxon>
    </lineage>
</organism>
<protein>
    <submittedName>
        <fullName evidence="1">Uncharacterized protein</fullName>
    </submittedName>
</protein>
<dbReference type="AlphaFoldDB" id="A0A3A2Z147"/>
<dbReference type="Proteomes" id="UP000266188">
    <property type="component" value="Unassembled WGS sequence"/>
</dbReference>
<feature type="non-terminal residue" evidence="1">
    <location>
        <position position="79"/>
    </location>
</feature>
<dbReference type="STRING" id="2070753.A0A3A2Z147"/>
<dbReference type="PANTHER" id="PTHR47473:SF1">
    <property type="entry name" value="METHYLTRANSFERASE DOMAIN-CONTAINING PROTEIN"/>
    <property type="match status" value="1"/>
</dbReference>
<proteinExistence type="predicted"/>
<keyword evidence="2" id="KW-1185">Reference proteome</keyword>
<feature type="non-terminal residue" evidence="1">
    <location>
        <position position="1"/>
    </location>
</feature>
<name>A0A3A2Z147_9EURO</name>
<dbReference type="PANTHER" id="PTHR47473">
    <property type="entry name" value="BTA1P"/>
    <property type="match status" value="1"/>
</dbReference>
<dbReference type="EMBL" id="MVGC01002524">
    <property type="protein sequence ID" value="RJE16822.1"/>
    <property type="molecule type" value="Genomic_DNA"/>
</dbReference>
<accession>A0A3A2Z147</accession>
<evidence type="ECO:0000313" key="2">
    <source>
        <dbReference type="Proteomes" id="UP000266188"/>
    </source>
</evidence>
<comment type="caution">
    <text evidence="1">The sequence shown here is derived from an EMBL/GenBank/DDBJ whole genome shotgun (WGS) entry which is preliminary data.</text>
</comment>